<dbReference type="RefSeq" id="WP_088589171.1">
    <property type="nucleotide sequence ID" value="NZ_CADIJU010000002.1"/>
</dbReference>
<gene>
    <name evidence="1" type="ORF">DFP87_104118</name>
</gene>
<sequence length="71" mass="7508">MSLADDIGDLVVVAAATASVGFALYVTRDVTPPAISAATSFIAECPAVTQYEFWHVGLRRSMQMTCEGIAL</sequence>
<evidence type="ECO:0000313" key="2">
    <source>
        <dbReference type="Proteomes" id="UP000252124"/>
    </source>
</evidence>
<comment type="caution">
    <text evidence="1">The sequence shown here is derived from an EMBL/GenBank/DDBJ whole genome shotgun (WGS) entry which is preliminary data.</text>
</comment>
<dbReference type="GeneID" id="99730029"/>
<proteinExistence type="predicted"/>
<reference evidence="1 2" key="1">
    <citation type="submission" date="2018-06" db="EMBL/GenBank/DDBJ databases">
        <title>Genomic Encyclopedia of Type Strains, Phase III (KMG-III): the genomes of soil and plant-associated and newly described type strains.</title>
        <authorList>
            <person name="Whitman W."/>
        </authorList>
    </citation>
    <scope>NUCLEOTIDE SEQUENCE [LARGE SCALE GENOMIC DNA]</scope>
    <source>
        <strain evidence="1 2">CECT 7342</strain>
    </source>
</reference>
<evidence type="ECO:0000313" key="1">
    <source>
        <dbReference type="EMBL" id="RBP19783.1"/>
    </source>
</evidence>
<protein>
    <submittedName>
        <fullName evidence="1">Uncharacterized protein</fullName>
    </submittedName>
</protein>
<accession>A0ABX9GD04</accession>
<keyword evidence="2" id="KW-1185">Reference proteome</keyword>
<organism evidence="1 2">
    <name type="scientific">Achromobacter marplatensis</name>
    <dbReference type="NCBI Taxonomy" id="470868"/>
    <lineage>
        <taxon>Bacteria</taxon>
        <taxon>Pseudomonadati</taxon>
        <taxon>Pseudomonadota</taxon>
        <taxon>Betaproteobacteria</taxon>
        <taxon>Burkholderiales</taxon>
        <taxon>Alcaligenaceae</taxon>
        <taxon>Achromobacter</taxon>
    </lineage>
</organism>
<dbReference type="EMBL" id="QNRM01000004">
    <property type="protein sequence ID" value="RBP19783.1"/>
    <property type="molecule type" value="Genomic_DNA"/>
</dbReference>
<name>A0ABX9GD04_9BURK</name>
<dbReference type="Proteomes" id="UP000252124">
    <property type="component" value="Unassembled WGS sequence"/>
</dbReference>